<dbReference type="Proteomes" id="UP001190700">
    <property type="component" value="Unassembled WGS sequence"/>
</dbReference>
<dbReference type="AlphaFoldDB" id="A0AAE0FBN8"/>
<sequence length="101" mass="11169">MANADGTPRVVFSANLALKGVASYDSDVQLNPVNSPRLHYLDFVTKEFVKYFLAGTNLSPTMDEDHKKVLKALALDVQKAFQENAAKGPLAKGRAKRKRTY</sequence>
<gene>
    <name evidence="1" type="ORF">CYMTET_34155</name>
</gene>
<keyword evidence="2" id="KW-1185">Reference proteome</keyword>
<evidence type="ECO:0000313" key="2">
    <source>
        <dbReference type="Proteomes" id="UP001190700"/>
    </source>
</evidence>
<reference evidence="1 2" key="1">
    <citation type="journal article" date="2015" name="Genome Biol. Evol.">
        <title>Comparative Genomics of a Bacterivorous Green Alga Reveals Evolutionary Causalities and Consequences of Phago-Mixotrophic Mode of Nutrition.</title>
        <authorList>
            <person name="Burns J.A."/>
            <person name="Paasch A."/>
            <person name="Narechania A."/>
            <person name="Kim E."/>
        </authorList>
    </citation>
    <scope>NUCLEOTIDE SEQUENCE [LARGE SCALE GENOMIC DNA]</scope>
    <source>
        <strain evidence="1 2">PLY_AMNH</strain>
    </source>
</reference>
<organism evidence="1 2">
    <name type="scientific">Cymbomonas tetramitiformis</name>
    <dbReference type="NCBI Taxonomy" id="36881"/>
    <lineage>
        <taxon>Eukaryota</taxon>
        <taxon>Viridiplantae</taxon>
        <taxon>Chlorophyta</taxon>
        <taxon>Pyramimonadophyceae</taxon>
        <taxon>Pyramimonadales</taxon>
        <taxon>Pyramimonadaceae</taxon>
        <taxon>Cymbomonas</taxon>
    </lineage>
</organism>
<proteinExistence type="predicted"/>
<accession>A0AAE0FBN8</accession>
<evidence type="ECO:0000313" key="1">
    <source>
        <dbReference type="EMBL" id="KAK3256719.1"/>
    </source>
</evidence>
<name>A0AAE0FBN8_9CHLO</name>
<protein>
    <submittedName>
        <fullName evidence="1">Uncharacterized protein</fullName>
    </submittedName>
</protein>
<dbReference type="EMBL" id="LGRX02021404">
    <property type="protein sequence ID" value="KAK3256719.1"/>
    <property type="molecule type" value="Genomic_DNA"/>
</dbReference>
<comment type="caution">
    <text evidence="1">The sequence shown here is derived from an EMBL/GenBank/DDBJ whole genome shotgun (WGS) entry which is preliminary data.</text>
</comment>